<evidence type="ECO:0000256" key="4">
    <source>
        <dbReference type="ARBA" id="ARBA00012925"/>
    </source>
</evidence>
<organism evidence="11">
    <name type="scientific">Bionectria ochroleuca</name>
    <name type="common">Gliocladium roseum</name>
    <dbReference type="NCBI Taxonomy" id="29856"/>
    <lineage>
        <taxon>Eukaryota</taxon>
        <taxon>Fungi</taxon>
        <taxon>Dikarya</taxon>
        <taxon>Ascomycota</taxon>
        <taxon>Pezizomycotina</taxon>
        <taxon>Sordariomycetes</taxon>
        <taxon>Hypocreomycetidae</taxon>
        <taxon>Hypocreales</taxon>
        <taxon>Bionectriaceae</taxon>
        <taxon>Clonostachys</taxon>
    </lineage>
</organism>
<comment type="function">
    <text evidence="2 9">Reversible hydration of carbon dioxide.</text>
</comment>
<dbReference type="InterPro" id="IPR001148">
    <property type="entry name" value="CA_dom"/>
</dbReference>
<evidence type="ECO:0000256" key="8">
    <source>
        <dbReference type="ARBA" id="ARBA00048348"/>
    </source>
</evidence>
<dbReference type="Pfam" id="PF00194">
    <property type="entry name" value="Carb_anhydrase"/>
    <property type="match status" value="1"/>
</dbReference>
<keyword evidence="6 9" id="KW-0862">Zinc</keyword>
<keyword evidence="9" id="KW-0732">Signal</keyword>
<evidence type="ECO:0000256" key="9">
    <source>
        <dbReference type="RuleBase" id="RU367011"/>
    </source>
</evidence>
<dbReference type="InterPro" id="IPR018338">
    <property type="entry name" value="Carbonic_anhydrase_a-class_CS"/>
</dbReference>
<dbReference type="SMART" id="SM01057">
    <property type="entry name" value="Carb_anhydrase"/>
    <property type="match status" value="1"/>
</dbReference>
<protein>
    <recommendedName>
        <fullName evidence="4 9">Carbonic anhydrase</fullName>
        <ecNumber evidence="4 9">4.2.1.1</ecNumber>
    </recommendedName>
</protein>
<evidence type="ECO:0000256" key="5">
    <source>
        <dbReference type="ARBA" id="ARBA00022723"/>
    </source>
</evidence>
<dbReference type="InterPro" id="IPR023561">
    <property type="entry name" value="Carbonic_anhydrase_a-class"/>
</dbReference>
<dbReference type="GO" id="GO:0004089">
    <property type="term" value="F:carbonate dehydratase activity"/>
    <property type="evidence" value="ECO:0007669"/>
    <property type="project" value="UniProtKB-UniRule"/>
</dbReference>
<comment type="cofactor">
    <cofactor evidence="1 9">
        <name>Zn(2+)</name>
        <dbReference type="ChEBI" id="CHEBI:29105"/>
    </cofactor>
</comment>
<gene>
    <name evidence="11" type="ORF">BN869_000001425_1</name>
</gene>
<dbReference type="AlphaFoldDB" id="A0A0B7JRR7"/>
<evidence type="ECO:0000256" key="2">
    <source>
        <dbReference type="ARBA" id="ARBA00002904"/>
    </source>
</evidence>
<reference evidence="11" key="1">
    <citation type="submission" date="2015-01" db="EMBL/GenBank/DDBJ databases">
        <authorList>
            <person name="Durling Mikael"/>
        </authorList>
    </citation>
    <scope>NUCLEOTIDE SEQUENCE</scope>
</reference>
<name>A0A0B7JRR7_BIOOC</name>
<feature type="chain" id="PRO_5025075312" description="Carbonic anhydrase" evidence="9">
    <location>
        <begin position="17"/>
        <end position="288"/>
    </location>
</feature>
<proteinExistence type="inferred from homology"/>
<feature type="domain" description="Alpha-carbonic anhydrase" evidence="10">
    <location>
        <begin position="37"/>
        <end position="288"/>
    </location>
</feature>
<keyword evidence="7 9" id="KW-0456">Lyase</keyword>
<evidence type="ECO:0000256" key="1">
    <source>
        <dbReference type="ARBA" id="ARBA00001947"/>
    </source>
</evidence>
<dbReference type="PANTHER" id="PTHR18952">
    <property type="entry name" value="CARBONIC ANHYDRASE"/>
    <property type="match status" value="1"/>
</dbReference>
<evidence type="ECO:0000256" key="7">
    <source>
        <dbReference type="ARBA" id="ARBA00023239"/>
    </source>
</evidence>
<dbReference type="PROSITE" id="PS51144">
    <property type="entry name" value="ALPHA_CA_2"/>
    <property type="match status" value="1"/>
</dbReference>
<dbReference type="EMBL" id="CDPU01000002">
    <property type="protein sequence ID" value="CEO45370.1"/>
    <property type="molecule type" value="Genomic_DNA"/>
</dbReference>
<dbReference type="CDD" id="cd03124">
    <property type="entry name" value="alpha_CA_prokaryotic_like"/>
    <property type="match status" value="1"/>
</dbReference>
<evidence type="ECO:0000256" key="3">
    <source>
        <dbReference type="ARBA" id="ARBA00010718"/>
    </source>
</evidence>
<dbReference type="InterPro" id="IPR041891">
    <property type="entry name" value="Alpha_CA_prokaryot-like"/>
</dbReference>
<comment type="similarity">
    <text evidence="3 9">Belongs to the alpha-carbonic anhydrase family.</text>
</comment>
<keyword evidence="5 9" id="KW-0479">Metal-binding</keyword>
<sequence>MKSLTFLLPFASVATAICHYGTSLGPRDLGLAERAEGSFGYHELEGAINWHALDSKNKLCATGKTQSPINVVRSERTIVPGRSYGLNIPSYPYGAPIQNLGTTVQTTVNGSATILNDASYVLRQFHFHTPSEHHLDGEHFAGEVHFVFENSNRKLAVIGFFIEIASGGDQPTQVISSALDGLGAIPEAGQQGVTSSLNFAGLREHLRRSDVYQYGGSLTTPPCSEEVTFNVAAKPIYVSADKYRALKRIVKFNSRFTQNKPGEENILQVVSRTVSRLVQNTRRRAFNA</sequence>
<comment type="catalytic activity">
    <reaction evidence="8 9">
        <text>hydrogencarbonate + H(+) = CO2 + H2O</text>
        <dbReference type="Rhea" id="RHEA:10748"/>
        <dbReference type="ChEBI" id="CHEBI:15377"/>
        <dbReference type="ChEBI" id="CHEBI:15378"/>
        <dbReference type="ChEBI" id="CHEBI:16526"/>
        <dbReference type="ChEBI" id="CHEBI:17544"/>
        <dbReference type="EC" id="4.2.1.1"/>
    </reaction>
</comment>
<evidence type="ECO:0000259" key="10">
    <source>
        <dbReference type="PROSITE" id="PS51144"/>
    </source>
</evidence>
<accession>A0A0B7JRR7</accession>
<dbReference type="InterPro" id="IPR036398">
    <property type="entry name" value="CA_dom_sf"/>
</dbReference>
<dbReference type="Gene3D" id="3.10.200.10">
    <property type="entry name" value="Alpha carbonic anhydrase"/>
    <property type="match status" value="1"/>
</dbReference>
<dbReference type="GO" id="GO:0008270">
    <property type="term" value="F:zinc ion binding"/>
    <property type="evidence" value="ECO:0007669"/>
    <property type="project" value="UniProtKB-UniRule"/>
</dbReference>
<dbReference type="EC" id="4.2.1.1" evidence="4 9"/>
<dbReference type="SUPFAM" id="SSF51069">
    <property type="entry name" value="Carbonic anhydrase"/>
    <property type="match status" value="1"/>
</dbReference>
<evidence type="ECO:0000256" key="6">
    <source>
        <dbReference type="ARBA" id="ARBA00022833"/>
    </source>
</evidence>
<dbReference type="PROSITE" id="PS00162">
    <property type="entry name" value="ALPHA_CA_1"/>
    <property type="match status" value="1"/>
</dbReference>
<dbReference type="PANTHER" id="PTHR18952:SF265">
    <property type="entry name" value="CARBONIC ANHYDRASE"/>
    <property type="match status" value="1"/>
</dbReference>
<evidence type="ECO:0000313" key="11">
    <source>
        <dbReference type="EMBL" id="CEO45370.1"/>
    </source>
</evidence>
<feature type="signal peptide" evidence="9">
    <location>
        <begin position="1"/>
        <end position="16"/>
    </location>
</feature>